<evidence type="ECO:0000313" key="4">
    <source>
        <dbReference type="Proteomes" id="UP000297403"/>
    </source>
</evidence>
<evidence type="ECO:0000313" key="3">
    <source>
        <dbReference type="EMBL" id="TFC47070.1"/>
    </source>
</evidence>
<dbReference type="Proteomes" id="UP000297403">
    <property type="component" value="Unassembled WGS sequence"/>
</dbReference>
<gene>
    <name evidence="3" type="ORF">E3O49_08760</name>
</gene>
<proteinExistence type="predicted"/>
<dbReference type="RefSeq" id="WP_134402684.1">
    <property type="nucleotide sequence ID" value="NZ_SOFY01000047.1"/>
</dbReference>
<name>A0AAQ2C698_9MICO</name>
<keyword evidence="2" id="KW-0472">Membrane</keyword>
<keyword evidence="2" id="KW-1133">Transmembrane helix</keyword>
<dbReference type="EMBL" id="SOFY01000047">
    <property type="protein sequence ID" value="TFC47070.1"/>
    <property type="molecule type" value="Genomic_DNA"/>
</dbReference>
<evidence type="ECO:0000256" key="2">
    <source>
        <dbReference type="SAM" id="Phobius"/>
    </source>
</evidence>
<keyword evidence="4" id="KW-1185">Reference proteome</keyword>
<feature type="compositionally biased region" description="Low complexity" evidence="1">
    <location>
        <begin position="52"/>
        <end position="62"/>
    </location>
</feature>
<evidence type="ECO:0000256" key="1">
    <source>
        <dbReference type="SAM" id="MobiDB-lite"/>
    </source>
</evidence>
<reference evidence="3 4" key="1">
    <citation type="submission" date="2019-03" db="EMBL/GenBank/DDBJ databases">
        <title>Genomics of glacier-inhabiting Cryobacterium strains.</title>
        <authorList>
            <person name="Liu Q."/>
            <person name="Xin Y.-H."/>
        </authorList>
    </citation>
    <scope>NUCLEOTIDE SEQUENCE [LARGE SCALE GENOMIC DNA]</scope>
    <source>
        <strain evidence="4">TMT1-22</strain>
    </source>
</reference>
<comment type="caution">
    <text evidence="3">The sequence shown here is derived from an EMBL/GenBank/DDBJ whole genome shotgun (WGS) entry which is preliminary data.</text>
</comment>
<keyword evidence="2" id="KW-0812">Transmembrane</keyword>
<dbReference type="AlphaFoldDB" id="A0AAQ2C698"/>
<organism evidence="3 4">
    <name type="scientific">Cryobacterium shii</name>
    <dbReference type="NCBI Taxonomy" id="1259235"/>
    <lineage>
        <taxon>Bacteria</taxon>
        <taxon>Bacillati</taxon>
        <taxon>Actinomycetota</taxon>
        <taxon>Actinomycetes</taxon>
        <taxon>Micrococcales</taxon>
        <taxon>Microbacteriaceae</taxon>
        <taxon>Cryobacterium</taxon>
    </lineage>
</organism>
<accession>A0AAQ2C698</accession>
<sequence>MGAESPMYGSGTGSGRRRALLAAIGILVIVPLVGVIVYLSGEARSEDSAGRPHPTSTPTPVAVAPPAPITTGPHPSSCEALYSPAMVAAFGDLVLNPAWVKGADAGVRRGTDDPELGALIDGSADKLTCVWGSAAGGSGTGVSTNLVWVTPEQSAAVQARLVAAGMNCYEELGGMRCIVEGVNAGGTQGESHFLRDGIWLATRYVNAGPDGYTHDMVANIWAGA</sequence>
<protein>
    <submittedName>
        <fullName evidence="3">Uncharacterized protein</fullName>
    </submittedName>
</protein>
<feature type="region of interest" description="Disordered" evidence="1">
    <location>
        <begin position="44"/>
        <end position="70"/>
    </location>
</feature>
<feature type="transmembrane region" description="Helical" evidence="2">
    <location>
        <begin position="20"/>
        <end position="41"/>
    </location>
</feature>